<dbReference type="EMBL" id="QEAN01000108">
    <property type="protein sequence ID" value="TPX47950.1"/>
    <property type="molecule type" value="Genomic_DNA"/>
</dbReference>
<evidence type="ECO:0000256" key="12">
    <source>
        <dbReference type="ARBA" id="ARBA00032973"/>
    </source>
</evidence>
<dbReference type="NCBIfam" id="NF006778">
    <property type="entry name" value="PRK09293.1-1"/>
    <property type="match status" value="1"/>
</dbReference>
<dbReference type="SMART" id="SM00326">
    <property type="entry name" value="SH3"/>
    <property type="match status" value="1"/>
</dbReference>
<feature type="compositionally biased region" description="Pro residues" evidence="15">
    <location>
        <begin position="246"/>
        <end position="257"/>
    </location>
</feature>
<evidence type="ECO:0000256" key="5">
    <source>
        <dbReference type="ARBA" id="ARBA00013093"/>
    </source>
</evidence>
<comment type="similarity">
    <text evidence="3 14">Belongs to the FBPase class 1 family.</text>
</comment>
<evidence type="ECO:0000259" key="17">
    <source>
        <dbReference type="PROSITE" id="PS50003"/>
    </source>
</evidence>
<dbReference type="GO" id="GO:0005986">
    <property type="term" value="P:sucrose biosynthetic process"/>
    <property type="evidence" value="ECO:0007669"/>
    <property type="project" value="TreeGrafter"/>
</dbReference>
<dbReference type="HAMAP" id="MF_01855">
    <property type="entry name" value="FBPase_class1"/>
    <property type="match status" value="1"/>
</dbReference>
<dbReference type="CDD" id="cd00174">
    <property type="entry name" value="SH3"/>
    <property type="match status" value="1"/>
</dbReference>
<comment type="cofactor">
    <cofactor evidence="2">
        <name>Mg(2+)</name>
        <dbReference type="ChEBI" id="CHEBI:18420"/>
    </cofactor>
</comment>
<dbReference type="InterPro" id="IPR028343">
    <property type="entry name" value="FBPtase"/>
</dbReference>
<keyword evidence="9" id="KW-0460">Magnesium</keyword>
<keyword evidence="8 14" id="KW-0378">Hydrolase</keyword>
<dbReference type="PANTHER" id="PTHR11556:SF1">
    <property type="entry name" value="FRUCTOSE-BISPHOSPHATASE"/>
    <property type="match status" value="1"/>
</dbReference>
<evidence type="ECO:0000259" key="16">
    <source>
        <dbReference type="PROSITE" id="PS50002"/>
    </source>
</evidence>
<keyword evidence="7" id="KW-0479">Metal-binding</keyword>
<dbReference type="PRINTS" id="PR00115">
    <property type="entry name" value="F16BPHPHTASE"/>
</dbReference>
<dbReference type="InterPro" id="IPR013761">
    <property type="entry name" value="SAM/pointed_sf"/>
</dbReference>
<dbReference type="STRING" id="286115.A0A507DAM1"/>
<dbReference type="SUPFAM" id="SSF47769">
    <property type="entry name" value="SAM/Pointed domain"/>
    <property type="match status" value="1"/>
</dbReference>
<comment type="caution">
    <text evidence="19">The sequence shown here is derived from an EMBL/GenBank/DDBJ whole genome shotgun (WGS) entry which is preliminary data.</text>
</comment>
<evidence type="ECO:0000256" key="9">
    <source>
        <dbReference type="ARBA" id="ARBA00022842"/>
    </source>
</evidence>
<dbReference type="GO" id="GO:0046872">
    <property type="term" value="F:metal ion binding"/>
    <property type="evidence" value="ECO:0007669"/>
    <property type="project" value="UniProtKB-KW"/>
</dbReference>
<dbReference type="Pfam" id="PF00316">
    <property type="entry name" value="FBPase"/>
    <property type="match status" value="1"/>
</dbReference>
<dbReference type="PROSITE" id="PS50003">
    <property type="entry name" value="PH_DOMAIN"/>
    <property type="match status" value="1"/>
</dbReference>
<evidence type="ECO:0000256" key="2">
    <source>
        <dbReference type="ARBA" id="ARBA00001946"/>
    </source>
</evidence>
<dbReference type="Pfam" id="PF14604">
    <property type="entry name" value="SH3_9"/>
    <property type="match status" value="1"/>
</dbReference>
<feature type="region of interest" description="Disordered" evidence="15">
    <location>
        <begin position="224"/>
        <end position="283"/>
    </location>
</feature>
<dbReference type="PROSITE" id="PS00124">
    <property type="entry name" value="FBPASE"/>
    <property type="match status" value="1"/>
</dbReference>
<dbReference type="AlphaFoldDB" id="A0A507DAM1"/>
<name>A0A507DAM1_9FUNG</name>
<feature type="domain" description="SAM" evidence="18">
    <location>
        <begin position="76"/>
        <end position="139"/>
    </location>
</feature>
<feature type="domain" description="PH" evidence="17">
    <location>
        <begin position="297"/>
        <end position="394"/>
    </location>
</feature>
<dbReference type="SUPFAM" id="SSF56655">
    <property type="entry name" value="Carbohydrate phosphatase"/>
    <property type="match status" value="1"/>
</dbReference>
<dbReference type="Gene3D" id="2.30.29.30">
    <property type="entry name" value="Pleckstrin-homology domain (PH domain)/Phosphotyrosine-binding domain (PTB)"/>
    <property type="match status" value="1"/>
</dbReference>
<comment type="catalytic activity">
    <reaction evidence="1">
        <text>beta-D-fructose 1,6-bisphosphate + H2O = beta-D-fructose 6-phosphate + phosphate</text>
        <dbReference type="Rhea" id="RHEA:11064"/>
        <dbReference type="ChEBI" id="CHEBI:15377"/>
        <dbReference type="ChEBI" id="CHEBI:32966"/>
        <dbReference type="ChEBI" id="CHEBI:43474"/>
        <dbReference type="ChEBI" id="CHEBI:57634"/>
        <dbReference type="EC" id="3.1.3.11"/>
    </reaction>
</comment>
<dbReference type="SMART" id="SM00233">
    <property type="entry name" value="PH"/>
    <property type="match status" value="1"/>
</dbReference>
<dbReference type="GO" id="GO:0005829">
    <property type="term" value="C:cytosol"/>
    <property type="evidence" value="ECO:0007669"/>
    <property type="project" value="TreeGrafter"/>
</dbReference>
<dbReference type="EC" id="3.1.3.11" evidence="5"/>
<reference evidence="19 20" key="1">
    <citation type="journal article" date="2019" name="Sci. Rep.">
        <title>Comparative genomics of chytrid fungi reveal insights into the obligate biotrophic and pathogenic lifestyle of Synchytrium endobioticum.</title>
        <authorList>
            <person name="van de Vossenberg B.T.L.H."/>
            <person name="Warris S."/>
            <person name="Nguyen H.D.T."/>
            <person name="van Gent-Pelzer M.P.E."/>
            <person name="Joly D.L."/>
            <person name="van de Geest H.C."/>
            <person name="Bonants P.J.M."/>
            <person name="Smith D.S."/>
            <person name="Levesque C.A."/>
            <person name="van der Lee T.A.J."/>
        </authorList>
    </citation>
    <scope>NUCLEOTIDE SEQUENCE [LARGE SCALE GENOMIC DNA]</scope>
    <source>
        <strain evidence="19 20">MB42</strain>
    </source>
</reference>
<dbReference type="Gene3D" id="2.30.30.40">
    <property type="entry name" value="SH3 Domains"/>
    <property type="match status" value="1"/>
</dbReference>
<evidence type="ECO:0000256" key="3">
    <source>
        <dbReference type="ARBA" id="ARBA00010941"/>
    </source>
</evidence>
<evidence type="ECO:0000256" key="1">
    <source>
        <dbReference type="ARBA" id="ARBA00001273"/>
    </source>
</evidence>
<dbReference type="Gene3D" id="1.10.150.50">
    <property type="entry name" value="Transcription Factor, Ets-1"/>
    <property type="match status" value="1"/>
</dbReference>
<evidence type="ECO:0000256" key="11">
    <source>
        <dbReference type="ARBA" id="ARBA00024331"/>
    </source>
</evidence>
<dbReference type="InterPro" id="IPR036028">
    <property type="entry name" value="SH3-like_dom_sf"/>
</dbReference>
<dbReference type="InterPro" id="IPR000146">
    <property type="entry name" value="FBPase_class-1"/>
</dbReference>
<feature type="region of interest" description="Disordered" evidence="15">
    <location>
        <begin position="455"/>
        <end position="480"/>
    </location>
</feature>
<keyword evidence="6 13" id="KW-0728">SH3 domain</keyword>
<dbReference type="GO" id="GO:0006002">
    <property type="term" value="P:fructose 6-phosphate metabolic process"/>
    <property type="evidence" value="ECO:0007669"/>
    <property type="project" value="TreeGrafter"/>
</dbReference>
<evidence type="ECO:0000256" key="6">
    <source>
        <dbReference type="ARBA" id="ARBA00022443"/>
    </source>
</evidence>
<dbReference type="FunFam" id="3.30.540.10:FF:000002">
    <property type="entry name" value="Fructose-1,6-bisphosphatase class 1"/>
    <property type="match status" value="1"/>
</dbReference>
<dbReference type="GO" id="GO:0006094">
    <property type="term" value="P:gluconeogenesis"/>
    <property type="evidence" value="ECO:0007669"/>
    <property type="project" value="TreeGrafter"/>
</dbReference>
<evidence type="ECO:0000256" key="15">
    <source>
        <dbReference type="SAM" id="MobiDB-lite"/>
    </source>
</evidence>
<dbReference type="InterPro" id="IPR011993">
    <property type="entry name" value="PH-like_dom_sf"/>
</dbReference>
<dbReference type="SUPFAM" id="SSF50729">
    <property type="entry name" value="PH domain-like"/>
    <property type="match status" value="1"/>
</dbReference>
<organism evidence="19 20">
    <name type="scientific">Synchytrium endobioticum</name>
    <dbReference type="NCBI Taxonomy" id="286115"/>
    <lineage>
        <taxon>Eukaryota</taxon>
        <taxon>Fungi</taxon>
        <taxon>Fungi incertae sedis</taxon>
        <taxon>Chytridiomycota</taxon>
        <taxon>Chytridiomycota incertae sedis</taxon>
        <taxon>Chytridiomycetes</taxon>
        <taxon>Synchytriales</taxon>
        <taxon>Synchytriaceae</taxon>
        <taxon>Synchytrium</taxon>
    </lineage>
</organism>
<evidence type="ECO:0000256" key="4">
    <source>
        <dbReference type="ARBA" id="ARBA00011881"/>
    </source>
</evidence>
<comment type="subunit">
    <text evidence="4">Homotetramer.</text>
</comment>
<dbReference type="Pfam" id="PF18913">
    <property type="entry name" value="FBPase_C"/>
    <property type="match status" value="1"/>
</dbReference>
<feature type="domain" description="SH3" evidence="16">
    <location>
        <begin position="7"/>
        <end position="70"/>
    </location>
</feature>
<dbReference type="PIRSF" id="PIRSF000904">
    <property type="entry name" value="FBPtase_SBPase"/>
    <property type="match status" value="1"/>
</dbReference>
<sequence length="887" mass="96754">MSTLSDGRRLIVYGKHPFAAEEDDELSFQPADPILVLETDELYNDGWWKGQTRDGRVGLFPVNFVEELPTRRPDQWSIIDVVHWLESAGFSAVVGKFQDHEITGDILLDLNLSSLRELGVENLGDRINILHSILELKESQSKDSAYVDDFVVSPPRSPPMQQNDPSLRSEPGKSTSYYGDLYDEYDVEDPMTQQQLQSKSKSPGSSSASSARYDEIDDYLDSYNVPSAQLHPGSPVSPRNKATSPKPSPTAPIPPIPSSAVITGSPGLMRNGQNSVNSSTSSISAGFGSNRAANFGSPDYEGWLHVKIGTDRAWKKRWCILKARCLYVMKDRPPSKALAQIALDAGATILPDPKAPKNKYAFMASAPDTPTFRFLADTQLGMVSWISVMVRAGQKRSSRGPVPLLPIKHAGKPARTPILDGFKLQYSSLKGIVGWKRAWDRQQCPLFGSHHGPKIIDNASPIDQGSSGTSLRKAPQPPHSRHDVMAVGVVIRMIGAETRNIAAGSLWMTAVDTVFCSLHSTVHSVRSETYKVGLSRHKETSEATHFNPATMASETRTDIITLTHHILSQQQTHKDATGDLTILLNAIASACKWVANCVRKAELLKVIGLTGGTNVQEEKTQKLDILSNEIMINLLKASGRTALLVSEENAEAIIVEDKYKGNYCVVFDPLDGSSNIDCGVSIGTIFGIYRLTSGSKGTIADVLQPGTEMVAAGYCMYGSSTVLVLTTGPSQLHGYTLDPSLGEFVLTHANIRIGKKRIYSINEGNAFTFDAAVKSYISSLKFPPEGHTGTFNPYTARYVGSMVADVHRTLLYGGIFMYPSAKLRVLYECFPMSLIVEAAGGKASDGRRRILDLVPDMIHSRSGIFLGTAAEVDAIEIAYRKMDGGKI</sequence>
<evidence type="ECO:0000256" key="8">
    <source>
        <dbReference type="ARBA" id="ARBA00022801"/>
    </source>
</evidence>
<evidence type="ECO:0000256" key="7">
    <source>
        <dbReference type="ARBA" id="ARBA00022723"/>
    </source>
</evidence>
<feature type="compositionally biased region" description="Low complexity" evidence="15">
    <location>
        <begin position="198"/>
        <end position="211"/>
    </location>
</feature>
<comment type="pathway">
    <text evidence="11">Carbohydrate biosynthesis.</text>
</comment>
<dbReference type="PRINTS" id="PR00452">
    <property type="entry name" value="SH3DOMAIN"/>
</dbReference>
<dbReference type="SUPFAM" id="SSF50044">
    <property type="entry name" value="SH3-domain"/>
    <property type="match status" value="1"/>
</dbReference>
<dbReference type="InterPro" id="IPR001660">
    <property type="entry name" value="SAM"/>
</dbReference>
<dbReference type="PROSITE" id="PS50105">
    <property type="entry name" value="SAM_DOMAIN"/>
    <property type="match status" value="1"/>
</dbReference>
<evidence type="ECO:0000256" key="10">
    <source>
        <dbReference type="ARBA" id="ARBA00023277"/>
    </source>
</evidence>
<dbReference type="InterPro" id="IPR001849">
    <property type="entry name" value="PH_domain"/>
</dbReference>
<gene>
    <name evidence="19" type="primary">FBP1</name>
    <name evidence="19" type="ORF">SeMB42_g03158</name>
</gene>
<dbReference type="CDD" id="cd00354">
    <property type="entry name" value="FBPase"/>
    <property type="match status" value="1"/>
</dbReference>
<dbReference type="InterPro" id="IPR020548">
    <property type="entry name" value="Fructose_bisphosphatase_AS"/>
</dbReference>
<dbReference type="PIRSF" id="PIRSF500210">
    <property type="entry name" value="FBPtase"/>
    <property type="match status" value="1"/>
</dbReference>
<dbReference type="Pfam" id="PF00169">
    <property type="entry name" value="PH"/>
    <property type="match status" value="1"/>
</dbReference>
<dbReference type="Gene3D" id="3.40.190.80">
    <property type="match status" value="1"/>
</dbReference>
<evidence type="ECO:0000259" key="18">
    <source>
        <dbReference type="PROSITE" id="PS50105"/>
    </source>
</evidence>
<feature type="compositionally biased region" description="Polar residues" evidence="15">
    <location>
        <begin position="159"/>
        <end position="177"/>
    </location>
</feature>
<evidence type="ECO:0000256" key="14">
    <source>
        <dbReference type="RuleBase" id="RU000508"/>
    </source>
</evidence>
<dbReference type="InterPro" id="IPR033391">
    <property type="entry name" value="FBPase_N"/>
</dbReference>
<evidence type="ECO:0000313" key="19">
    <source>
        <dbReference type="EMBL" id="TPX47950.1"/>
    </source>
</evidence>
<dbReference type="Gene3D" id="3.30.540.10">
    <property type="entry name" value="Fructose-1,6-Bisphosphatase, subunit A, domain 1"/>
    <property type="match status" value="1"/>
</dbReference>
<evidence type="ECO:0000313" key="20">
    <source>
        <dbReference type="Proteomes" id="UP000317494"/>
    </source>
</evidence>
<protein>
    <recommendedName>
        <fullName evidence="5">fructose-bisphosphatase</fullName>
        <ecNumber evidence="5">3.1.3.11</ecNumber>
    </recommendedName>
    <alternativeName>
        <fullName evidence="12">D-fructose-1,6-bisphosphate 1-phosphohydrolase</fullName>
    </alternativeName>
</protein>
<dbReference type="PANTHER" id="PTHR11556">
    <property type="entry name" value="FRUCTOSE-1,6-BISPHOSPHATASE-RELATED"/>
    <property type="match status" value="1"/>
</dbReference>
<feature type="region of interest" description="Disordered" evidence="15">
    <location>
        <begin position="149"/>
        <end position="211"/>
    </location>
</feature>
<dbReference type="GO" id="GO:0006000">
    <property type="term" value="P:fructose metabolic process"/>
    <property type="evidence" value="ECO:0007669"/>
    <property type="project" value="TreeGrafter"/>
</dbReference>
<dbReference type="Proteomes" id="UP000317494">
    <property type="component" value="Unassembled WGS sequence"/>
</dbReference>
<dbReference type="InterPro" id="IPR044015">
    <property type="entry name" value="FBPase_C_dom"/>
</dbReference>
<keyword evidence="10 14" id="KW-0119">Carbohydrate metabolism</keyword>
<accession>A0A507DAM1</accession>
<dbReference type="GO" id="GO:0030388">
    <property type="term" value="P:fructose 1,6-bisphosphate metabolic process"/>
    <property type="evidence" value="ECO:0007669"/>
    <property type="project" value="TreeGrafter"/>
</dbReference>
<dbReference type="PROSITE" id="PS50002">
    <property type="entry name" value="SH3"/>
    <property type="match status" value="1"/>
</dbReference>
<dbReference type="SMART" id="SM00454">
    <property type="entry name" value="SAM"/>
    <property type="match status" value="1"/>
</dbReference>
<dbReference type="VEuPathDB" id="FungiDB:SeMB42_g03158"/>
<dbReference type="GO" id="GO:0042132">
    <property type="term" value="F:fructose 1,6-bisphosphate 1-phosphatase activity"/>
    <property type="evidence" value="ECO:0007669"/>
    <property type="project" value="UniProtKB-EC"/>
</dbReference>
<dbReference type="Pfam" id="PF07647">
    <property type="entry name" value="SAM_2"/>
    <property type="match status" value="1"/>
</dbReference>
<dbReference type="InterPro" id="IPR001452">
    <property type="entry name" value="SH3_domain"/>
</dbReference>
<keyword evidence="20" id="KW-1185">Reference proteome</keyword>
<proteinExistence type="inferred from homology"/>
<feature type="compositionally biased region" description="Polar residues" evidence="15">
    <location>
        <begin position="461"/>
        <end position="470"/>
    </location>
</feature>
<evidence type="ECO:0000256" key="13">
    <source>
        <dbReference type="PROSITE-ProRule" id="PRU00192"/>
    </source>
</evidence>